<sequence length="395" mass="43602">MPPDIDFIPLGPAIGFARSKDGRRGAAVAGMKVLRQPNTMLMAQAAIQGYQAAVQDMEGAKRLSVFKKSREKKVHTAEAKEEKKGRLTRLVDAKKEHEEADEVVMEALKEHLGGGKEEERATSEPNVRMEMKAGRNDAKSNRASTGPIDSKSNRTSWKFVHINVNPKYSSHNAKHSKPKSSSSRTRSSSISSPSSPKSKATTHNKEHHHHQQKHSSPHHPAFTAASERHHRIHELEQALFEQHQAMLRQQRPPPQMRSPVVTTPDARVMHSPHPAAPPPYPNSPFVHASPQRDYRPGVTQQAQQGGYYYHFQPRDQAYDPYQCEYVQQPPAPAPAPVPAPGRPGWASRLGGNGNGSPRVVIEEMMMRRGGDGRGPGGGRGGREGRLAGRGLFGRE</sequence>
<dbReference type="OrthoDB" id="10650240at2759"/>
<evidence type="ECO:0000256" key="1">
    <source>
        <dbReference type="SAM" id="Coils"/>
    </source>
</evidence>
<feature type="compositionally biased region" description="Pro residues" evidence="2">
    <location>
        <begin position="332"/>
        <end position="341"/>
    </location>
</feature>
<keyword evidence="1" id="KW-0175">Coiled coil</keyword>
<dbReference type="AlphaFoldDB" id="A0A6G1KVZ1"/>
<feature type="compositionally biased region" description="Basic residues" evidence="2">
    <location>
        <begin position="200"/>
        <end position="217"/>
    </location>
</feature>
<gene>
    <name evidence="3" type="ORF">EJ03DRAFT_25715</name>
</gene>
<proteinExistence type="predicted"/>
<feature type="region of interest" description="Disordered" evidence="2">
    <location>
        <begin position="111"/>
        <end position="228"/>
    </location>
</feature>
<evidence type="ECO:0000256" key="2">
    <source>
        <dbReference type="SAM" id="MobiDB-lite"/>
    </source>
</evidence>
<reference evidence="3" key="1">
    <citation type="journal article" date="2020" name="Stud. Mycol.">
        <title>101 Dothideomycetes genomes: a test case for predicting lifestyles and emergence of pathogens.</title>
        <authorList>
            <person name="Haridas S."/>
            <person name="Albert R."/>
            <person name="Binder M."/>
            <person name="Bloem J."/>
            <person name="Labutti K."/>
            <person name="Salamov A."/>
            <person name="Andreopoulos B."/>
            <person name="Baker S."/>
            <person name="Barry K."/>
            <person name="Bills G."/>
            <person name="Bluhm B."/>
            <person name="Cannon C."/>
            <person name="Castanera R."/>
            <person name="Culley D."/>
            <person name="Daum C."/>
            <person name="Ezra D."/>
            <person name="Gonzalez J."/>
            <person name="Henrissat B."/>
            <person name="Kuo A."/>
            <person name="Liang C."/>
            <person name="Lipzen A."/>
            <person name="Lutzoni F."/>
            <person name="Magnuson J."/>
            <person name="Mondo S."/>
            <person name="Nolan M."/>
            <person name="Ohm R."/>
            <person name="Pangilinan J."/>
            <person name="Park H.-J."/>
            <person name="Ramirez L."/>
            <person name="Alfaro M."/>
            <person name="Sun H."/>
            <person name="Tritt A."/>
            <person name="Yoshinaga Y."/>
            <person name="Zwiers L.-H."/>
            <person name="Turgeon B."/>
            <person name="Goodwin S."/>
            <person name="Spatafora J."/>
            <person name="Crous P."/>
            <person name="Grigoriev I."/>
        </authorList>
    </citation>
    <scope>NUCLEOTIDE SEQUENCE</scope>
    <source>
        <strain evidence="3">CBS 116005</strain>
    </source>
</reference>
<organism evidence="3 4">
    <name type="scientific">Teratosphaeria nubilosa</name>
    <dbReference type="NCBI Taxonomy" id="161662"/>
    <lineage>
        <taxon>Eukaryota</taxon>
        <taxon>Fungi</taxon>
        <taxon>Dikarya</taxon>
        <taxon>Ascomycota</taxon>
        <taxon>Pezizomycotina</taxon>
        <taxon>Dothideomycetes</taxon>
        <taxon>Dothideomycetidae</taxon>
        <taxon>Mycosphaerellales</taxon>
        <taxon>Teratosphaeriaceae</taxon>
        <taxon>Teratosphaeria</taxon>
    </lineage>
</organism>
<feature type="compositionally biased region" description="Basic and acidic residues" evidence="2">
    <location>
        <begin position="360"/>
        <end position="371"/>
    </location>
</feature>
<feature type="coiled-coil region" evidence="1">
    <location>
        <begin position="80"/>
        <end position="110"/>
    </location>
</feature>
<evidence type="ECO:0000313" key="4">
    <source>
        <dbReference type="Proteomes" id="UP000799436"/>
    </source>
</evidence>
<feature type="compositionally biased region" description="Basic and acidic residues" evidence="2">
    <location>
        <begin position="380"/>
        <end position="395"/>
    </location>
</feature>
<feature type="compositionally biased region" description="Basic and acidic residues" evidence="2">
    <location>
        <begin position="111"/>
        <end position="140"/>
    </location>
</feature>
<accession>A0A6G1KVZ1</accession>
<keyword evidence="4" id="KW-1185">Reference proteome</keyword>
<name>A0A6G1KVZ1_9PEZI</name>
<evidence type="ECO:0000313" key="3">
    <source>
        <dbReference type="EMBL" id="KAF2764580.1"/>
    </source>
</evidence>
<dbReference type="EMBL" id="ML995917">
    <property type="protein sequence ID" value="KAF2764580.1"/>
    <property type="molecule type" value="Genomic_DNA"/>
</dbReference>
<feature type="region of interest" description="Disordered" evidence="2">
    <location>
        <begin position="332"/>
        <end position="395"/>
    </location>
</feature>
<dbReference type="Proteomes" id="UP000799436">
    <property type="component" value="Unassembled WGS sequence"/>
</dbReference>
<feature type="compositionally biased region" description="Low complexity" evidence="2">
    <location>
        <begin position="179"/>
        <end position="199"/>
    </location>
</feature>
<protein>
    <submittedName>
        <fullName evidence="3">Uncharacterized protein</fullName>
    </submittedName>
</protein>